<evidence type="ECO:0000256" key="2">
    <source>
        <dbReference type="ARBA" id="ARBA00022833"/>
    </source>
</evidence>
<dbReference type="Gene3D" id="3.40.50.720">
    <property type="entry name" value="NAD(P)-binding Rossmann-like Domain"/>
    <property type="match status" value="1"/>
</dbReference>
<dbReference type="Pfam" id="PF08240">
    <property type="entry name" value="ADH_N"/>
    <property type="match status" value="1"/>
</dbReference>
<keyword evidence="7" id="KW-1185">Reference proteome</keyword>
<dbReference type="STRING" id="871741.SAMN05192570_1719"/>
<dbReference type="InterPro" id="IPR013154">
    <property type="entry name" value="ADH-like_N"/>
</dbReference>
<dbReference type="PANTHER" id="PTHR43401:SF2">
    <property type="entry name" value="L-THREONINE 3-DEHYDROGENASE"/>
    <property type="match status" value="1"/>
</dbReference>
<dbReference type="GO" id="GO:0016616">
    <property type="term" value="F:oxidoreductase activity, acting on the CH-OH group of donors, NAD or NADP as acceptor"/>
    <property type="evidence" value="ECO:0007669"/>
    <property type="project" value="UniProtKB-ARBA"/>
</dbReference>
<proteinExistence type="inferred from homology"/>
<evidence type="ECO:0000259" key="5">
    <source>
        <dbReference type="SMART" id="SM00829"/>
    </source>
</evidence>
<evidence type="ECO:0000313" key="7">
    <source>
        <dbReference type="Proteomes" id="UP000198788"/>
    </source>
</evidence>
<gene>
    <name evidence="6" type="ORF">SAMN05192570_1719</name>
</gene>
<dbReference type="SUPFAM" id="SSF51735">
    <property type="entry name" value="NAD(P)-binding Rossmann-fold domains"/>
    <property type="match status" value="1"/>
</dbReference>
<sequence length="351" mass="37915">MTDTMKALAKTKPAEGLELIDAPIPVAGDEDVLIKVHRTAVCGTDIHIWNWDEWSQKNVPVPMITGHEFSGEIVAIGKDVDRRLKVGQRVSAEGHVIDLNSEAARAGHFHLDPATKGIGVNRQGAFAEFVVAPAFNVIELPDDVPYEIGAILDPFGNAVHTAQQFDLLGEDVLVTGAGPIGMMAAAVARHAGARTVVLTDINDFRLDLAQKVAPGVRTVNTTKEDLHDVIHELGMKVGFDVALEMSGSPIAFKQCVDTLIMGGGMAMLGIPSKPMETDWGAIILKALTIKGVYGREMFTTWRKMLGLLKAGLDLQPLITHQMSYENYREGFEAMKSGKSGKVVLDWDKAAA</sequence>
<name>A0A1I6QDX4_9CAUL</name>
<feature type="domain" description="Enoyl reductase (ER)" evidence="5">
    <location>
        <begin position="12"/>
        <end position="344"/>
    </location>
</feature>
<dbReference type="SUPFAM" id="SSF50129">
    <property type="entry name" value="GroES-like"/>
    <property type="match status" value="1"/>
</dbReference>
<dbReference type="PANTHER" id="PTHR43401">
    <property type="entry name" value="L-THREONINE 3-DEHYDROGENASE"/>
    <property type="match status" value="1"/>
</dbReference>
<evidence type="ECO:0000256" key="4">
    <source>
        <dbReference type="RuleBase" id="RU361277"/>
    </source>
</evidence>
<dbReference type="Gene3D" id="3.90.180.10">
    <property type="entry name" value="Medium-chain alcohol dehydrogenases, catalytic domain"/>
    <property type="match status" value="1"/>
</dbReference>
<dbReference type="InterPro" id="IPR013149">
    <property type="entry name" value="ADH-like_C"/>
</dbReference>
<protein>
    <submittedName>
        <fullName evidence="6">L-threonine 3-dehydrogenase</fullName>
    </submittedName>
</protein>
<dbReference type="InterPro" id="IPR002328">
    <property type="entry name" value="ADH_Zn_CS"/>
</dbReference>
<evidence type="ECO:0000313" key="6">
    <source>
        <dbReference type="EMBL" id="SFS50545.1"/>
    </source>
</evidence>
<comment type="similarity">
    <text evidence="4">Belongs to the zinc-containing alcohol dehydrogenase family.</text>
</comment>
<dbReference type="NCBIfam" id="NF003808">
    <property type="entry name" value="PRK05396.1"/>
    <property type="match status" value="1"/>
</dbReference>
<dbReference type="EMBL" id="FOZV01000003">
    <property type="protein sequence ID" value="SFS50545.1"/>
    <property type="molecule type" value="Genomic_DNA"/>
</dbReference>
<accession>A0A1I6QDX4</accession>
<reference evidence="7" key="1">
    <citation type="submission" date="2016-10" db="EMBL/GenBank/DDBJ databases">
        <authorList>
            <person name="Varghese N."/>
            <person name="Submissions S."/>
        </authorList>
    </citation>
    <scope>NUCLEOTIDE SEQUENCE [LARGE SCALE GENOMIC DNA]</scope>
    <source>
        <strain evidence="7">CGMCC 1.10683</strain>
    </source>
</reference>
<dbReference type="PROSITE" id="PS00059">
    <property type="entry name" value="ADH_ZINC"/>
    <property type="match status" value="1"/>
</dbReference>
<keyword evidence="1 4" id="KW-0479">Metal-binding</keyword>
<dbReference type="SMART" id="SM00829">
    <property type="entry name" value="PKS_ER"/>
    <property type="match status" value="1"/>
</dbReference>
<evidence type="ECO:0000256" key="1">
    <source>
        <dbReference type="ARBA" id="ARBA00022723"/>
    </source>
</evidence>
<organism evidence="6 7">
    <name type="scientific">Brevundimonas viscosa</name>
    <dbReference type="NCBI Taxonomy" id="871741"/>
    <lineage>
        <taxon>Bacteria</taxon>
        <taxon>Pseudomonadati</taxon>
        <taxon>Pseudomonadota</taxon>
        <taxon>Alphaproteobacteria</taxon>
        <taxon>Caulobacterales</taxon>
        <taxon>Caulobacteraceae</taxon>
        <taxon>Brevundimonas</taxon>
    </lineage>
</organism>
<dbReference type="InterPro" id="IPR036291">
    <property type="entry name" value="NAD(P)-bd_dom_sf"/>
</dbReference>
<comment type="cofactor">
    <cofactor evidence="4">
        <name>Zn(2+)</name>
        <dbReference type="ChEBI" id="CHEBI:29105"/>
    </cofactor>
</comment>
<dbReference type="InterPro" id="IPR020843">
    <property type="entry name" value="ER"/>
</dbReference>
<dbReference type="Proteomes" id="UP000198788">
    <property type="component" value="Unassembled WGS sequence"/>
</dbReference>
<dbReference type="InterPro" id="IPR011032">
    <property type="entry name" value="GroES-like_sf"/>
</dbReference>
<evidence type="ECO:0000256" key="3">
    <source>
        <dbReference type="ARBA" id="ARBA00023002"/>
    </source>
</evidence>
<dbReference type="Pfam" id="PF00107">
    <property type="entry name" value="ADH_zinc_N"/>
    <property type="match status" value="1"/>
</dbReference>
<dbReference type="InterPro" id="IPR050129">
    <property type="entry name" value="Zn_alcohol_dh"/>
</dbReference>
<dbReference type="RefSeq" id="WP_092308985.1">
    <property type="nucleotide sequence ID" value="NZ_FOZV01000003.1"/>
</dbReference>
<dbReference type="OrthoDB" id="9773078at2"/>
<dbReference type="GO" id="GO:0008270">
    <property type="term" value="F:zinc ion binding"/>
    <property type="evidence" value="ECO:0007669"/>
    <property type="project" value="InterPro"/>
</dbReference>
<keyword evidence="3" id="KW-0560">Oxidoreductase</keyword>
<dbReference type="AlphaFoldDB" id="A0A1I6QDX4"/>
<keyword evidence="2 4" id="KW-0862">Zinc</keyword>